<comment type="cofactor">
    <cofactor evidence="5">
        <name>Ca(2+)</name>
        <dbReference type="ChEBI" id="CHEBI:29108"/>
    </cofactor>
    <text evidence="5">Binds 1 Ca(2+) ion per dimer.</text>
</comment>
<comment type="caution">
    <text evidence="6">The sequence shown here is derived from an EMBL/GenBank/DDBJ whole genome shotgun (WGS) entry which is preliminary data.</text>
</comment>
<feature type="binding site" evidence="5">
    <location>
        <position position="329"/>
    </location>
    <ligand>
        <name>Ca(2+)</name>
        <dbReference type="ChEBI" id="CHEBI:29108"/>
    </ligand>
</feature>
<dbReference type="SUPFAM" id="SSF56235">
    <property type="entry name" value="N-terminal nucleophile aminohydrolases (Ntn hydrolases)"/>
    <property type="match status" value="1"/>
</dbReference>
<feature type="active site" description="Nucleophile" evidence="4">
    <location>
        <position position="254"/>
    </location>
</feature>
<evidence type="ECO:0000313" key="6">
    <source>
        <dbReference type="EMBL" id="NEN24767.1"/>
    </source>
</evidence>
<dbReference type="Gene3D" id="1.10.1400.10">
    <property type="match status" value="1"/>
</dbReference>
<organism evidence="6 7">
    <name type="scientific">Cryomorpha ignava</name>
    <dbReference type="NCBI Taxonomy" id="101383"/>
    <lineage>
        <taxon>Bacteria</taxon>
        <taxon>Pseudomonadati</taxon>
        <taxon>Bacteroidota</taxon>
        <taxon>Flavobacteriia</taxon>
        <taxon>Flavobacteriales</taxon>
        <taxon>Cryomorphaceae</taxon>
        <taxon>Cryomorpha</taxon>
    </lineage>
</organism>
<keyword evidence="3" id="KW-0865">Zymogen</keyword>
<dbReference type="Gene3D" id="3.60.20.10">
    <property type="entry name" value="Glutamine Phosphoribosylpyrophosphate, subunit 1, domain 1"/>
    <property type="match status" value="1"/>
</dbReference>
<dbReference type="Pfam" id="PF01804">
    <property type="entry name" value="Penicil_amidase"/>
    <property type="match status" value="1"/>
</dbReference>
<evidence type="ECO:0000256" key="5">
    <source>
        <dbReference type="PIRSR" id="PIRSR001227-2"/>
    </source>
</evidence>
<dbReference type="CDD" id="cd03747">
    <property type="entry name" value="Ntn_PGA_like"/>
    <property type="match status" value="1"/>
</dbReference>
<protein>
    <submittedName>
        <fullName evidence="6">Penicillin acylase family protein</fullName>
    </submittedName>
</protein>
<dbReference type="PIRSF" id="PIRSF001227">
    <property type="entry name" value="Pen_acylase"/>
    <property type="match status" value="1"/>
</dbReference>
<dbReference type="InterPro" id="IPR002692">
    <property type="entry name" value="S45"/>
</dbReference>
<dbReference type="RefSeq" id="WP_163286159.1">
    <property type="nucleotide sequence ID" value="NZ_JAAGVY010000032.1"/>
</dbReference>
<comment type="similarity">
    <text evidence="1">Belongs to the peptidase S45 family.</text>
</comment>
<dbReference type="InterPro" id="IPR014395">
    <property type="entry name" value="Pen/GL7ACA/AHL_acylase"/>
</dbReference>
<keyword evidence="2" id="KW-0378">Hydrolase</keyword>
<keyword evidence="5" id="KW-0479">Metal-binding</keyword>
<keyword evidence="5" id="KW-0106">Calcium</keyword>
<feature type="binding site" evidence="5">
    <location>
        <position position="326"/>
    </location>
    <ligand>
        <name>Ca(2+)</name>
        <dbReference type="ChEBI" id="CHEBI:29108"/>
    </ligand>
</feature>
<dbReference type="GO" id="GO:0016811">
    <property type="term" value="F:hydrolase activity, acting on carbon-nitrogen (but not peptide) bonds, in linear amides"/>
    <property type="evidence" value="ECO:0007669"/>
    <property type="project" value="InterPro"/>
</dbReference>
<dbReference type="PANTHER" id="PTHR34218">
    <property type="entry name" value="PEPTIDASE S45 PENICILLIN AMIDASE"/>
    <property type="match status" value="1"/>
</dbReference>
<evidence type="ECO:0000256" key="4">
    <source>
        <dbReference type="PIRSR" id="PIRSR001227-1"/>
    </source>
</evidence>
<dbReference type="GO" id="GO:0017000">
    <property type="term" value="P:antibiotic biosynthetic process"/>
    <property type="evidence" value="ECO:0007669"/>
    <property type="project" value="InterPro"/>
</dbReference>
<dbReference type="Proteomes" id="UP000486602">
    <property type="component" value="Unassembled WGS sequence"/>
</dbReference>
<dbReference type="GO" id="GO:0046872">
    <property type="term" value="F:metal ion binding"/>
    <property type="evidence" value="ECO:0007669"/>
    <property type="project" value="UniProtKB-KW"/>
</dbReference>
<dbReference type="PANTHER" id="PTHR34218:SF5">
    <property type="entry name" value="PENICILLIN ACYLASE FAMILY PROTEIN"/>
    <property type="match status" value="1"/>
</dbReference>
<dbReference type="InterPro" id="IPR023343">
    <property type="entry name" value="Penicillin_amidase_dom1"/>
</dbReference>
<accession>A0A7K3WSV0</accession>
<sequence>MKKISTIFKITLGVLLVLILGLWTYVESHQPKLRGTVKLTELVKNVEVYYDSYGIPHIYANDAKDAYHAFGYVHAADRLFQMELMRRVGSGRLSEIFGPEMKKTDAFFRTLGTNRKAKADAEKFEELPDRVKIACRAYIAGINDYIAHGKIPIEYKLLRVEPEPYTIEDMYAVAGYMAYSFAYALRTDPLVEKLYQKLGYPYLKDFDMAYPKDSLWMTPDSIMSDTTFTLDDNVAAIQGLPFLDQLPVPMLQGSNNWVLGPSRTLSGKVMLANDTHIKYASPSVWYEAHIEFPGFAIYGNYLAGIPVALIGHSRNHAWGITMFEDDDSDFFKEEFLGSDSSSTISKSGSVPVEKIKETIAVKGEKDTIVTVYKTVHGPIVNSFLPVDFNVPVSMFWNYTAIENKLVQGFYQMNSAINMDSFRTGVEMVGSPGLNIAYGDAAGNIAIWSASKLYERPEGEYGKIFLSGNTEPYSNYYPFAGNPQSENPLNGYLYSANQYHKPDTGKGIAGYYAPNTRYNRIGELLKNMKPATIDSMKFLITDVHSKTAESISREIAKVIAESGQTLSDKEEEALDYLLKWDGNHRLQDQEPTIYYKVLFYTLRKAMVDEAGEDIFKSLLTTHLMMRTYPKLIFNNESKWWDNVKTTGKVEKRAQIFTEAFKKSIAELREQLGDDITEWRWQKVHSTTHEHPIGKVDLLKPFFNVGPFPSPGGVETINNSGFTLNGEGEYHANFGPAMRILIDFADVENALSILPTGNSGNPLSNHYSDQAEMYIDGDFRKMLMNKKEIVANSTLLELKP</sequence>
<dbReference type="EMBL" id="JAAGVY010000032">
    <property type="protein sequence ID" value="NEN24767.1"/>
    <property type="molecule type" value="Genomic_DNA"/>
</dbReference>
<dbReference type="Gene3D" id="2.30.120.10">
    <property type="match status" value="1"/>
</dbReference>
<dbReference type="InterPro" id="IPR043146">
    <property type="entry name" value="Penicillin_amidase_N_B-knob"/>
</dbReference>
<keyword evidence="7" id="KW-1185">Reference proteome</keyword>
<dbReference type="InterPro" id="IPR043147">
    <property type="entry name" value="Penicillin_amidase_A-knob"/>
</dbReference>
<dbReference type="AlphaFoldDB" id="A0A7K3WSV0"/>
<evidence type="ECO:0000256" key="1">
    <source>
        <dbReference type="ARBA" id="ARBA00006586"/>
    </source>
</evidence>
<reference evidence="6 7" key="1">
    <citation type="submission" date="2020-02" db="EMBL/GenBank/DDBJ databases">
        <title>Out from the shadows clarifying the taxonomy of the family Cryomorphaceae and related taxa by utilizing the GTDB taxonomic framework.</title>
        <authorList>
            <person name="Bowman J.P."/>
        </authorList>
    </citation>
    <scope>NUCLEOTIDE SEQUENCE [LARGE SCALE GENOMIC DNA]</scope>
    <source>
        <strain evidence="6 7">QSSC 1-22</strain>
    </source>
</reference>
<gene>
    <name evidence="6" type="ORF">G3O08_14775</name>
</gene>
<evidence type="ECO:0000256" key="3">
    <source>
        <dbReference type="ARBA" id="ARBA00023145"/>
    </source>
</evidence>
<dbReference type="InterPro" id="IPR029055">
    <property type="entry name" value="Ntn_hydrolases_N"/>
</dbReference>
<name>A0A7K3WSV0_9FLAO</name>
<proteinExistence type="inferred from homology"/>
<dbReference type="Gene3D" id="1.10.439.10">
    <property type="entry name" value="Penicillin Amidohydrolase, domain 1"/>
    <property type="match status" value="1"/>
</dbReference>
<evidence type="ECO:0000256" key="2">
    <source>
        <dbReference type="ARBA" id="ARBA00022801"/>
    </source>
</evidence>
<evidence type="ECO:0000313" key="7">
    <source>
        <dbReference type="Proteomes" id="UP000486602"/>
    </source>
</evidence>